<sequence length="200" mass="22028">MDTQAHTRTHAHTHTHTPTPTHTHAHAHYIYTYIMKIALLRSQSIDGLSGHDGFNMGPAHALRETFTPTTLLFGVEGFPSKEGLYHSTLGERGSSASDGRRHQCDDIVRMTDGSTSSSCAADGTDRMSKQACEPPQVGGPLSGQQCVTGHLNMNGMSDELGCRLVRGVERSVFCESVVSHKLSWPIFVLQPNRLQRHYYI</sequence>
<feature type="region of interest" description="Disordered" evidence="1">
    <location>
        <begin position="1"/>
        <end position="23"/>
    </location>
</feature>
<evidence type="ECO:0000313" key="3">
    <source>
        <dbReference type="Proteomes" id="UP000299102"/>
    </source>
</evidence>
<dbReference type="EMBL" id="BGZK01000262">
    <property type="protein sequence ID" value="GBP32611.1"/>
    <property type="molecule type" value="Genomic_DNA"/>
</dbReference>
<protein>
    <submittedName>
        <fullName evidence="2">Uncharacterized protein</fullName>
    </submittedName>
</protein>
<feature type="region of interest" description="Disordered" evidence="1">
    <location>
        <begin position="115"/>
        <end position="139"/>
    </location>
</feature>
<reference evidence="2 3" key="1">
    <citation type="journal article" date="2019" name="Commun. Biol.">
        <title>The bagworm genome reveals a unique fibroin gene that provides high tensile strength.</title>
        <authorList>
            <person name="Kono N."/>
            <person name="Nakamura H."/>
            <person name="Ohtoshi R."/>
            <person name="Tomita M."/>
            <person name="Numata K."/>
            <person name="Arakawa K."/>
        </authorList>
    </citation>
    <scope>NUCLEOTIDE SEQUENCE [LARGE SCALE GENOMIC DNA]</scope>
</reference>
<evidence type="ECO:0000256" key="1">
    <source>
        <dbReference type="SAM" id="MobiDB-lite"/>
    </source>
</evidence>
<dbReference type="AlphaFoldDB" id="A0A4C1V1G0"/>
<proteinExistence type="predicted"/>
<accession>A0A4C1V1G0</accession>
<name>A0A4C1V1G0_EUMVA</name>
<gene>
    <name evidence="2" type="ORF">EVAR_25971_1</name>
</gene>
<dbReference type="Proteomes" id="UP000299102">
    <property type="component" value="Unassembled WGS sequence"/>
</dbReference>
<evidence type="ECO:0000313" key="2">
    <source>
        <dbReference type="EMBL" id="GBP32611.1"/>
    </source>
</evidence>
<comment type="caution">
    <text evidence="2">The sequence shown here is derived from an EMBL/GenBank/DDBJ whole genome shotgun (WGS) entry which is preliminary data.</text>
</comment>
<keyword evidence="3" id="KW-1185">Reference proteome</keyword>
<organism evidence="2 3">
    <name type="scientific">Eumeta variegata</name>
    <name type="common">Bagworm moth</name>
    <name type="synonym">Eumeta japonica</name>
    <dbReference type="NCBI Taxonomy" id="151549"/>
    <lineage>
        <taxon>Eukaryota</taxon>
        <taxon>Metazoa</taxon>
        <taxon>Ecdysozoa</taxon>
        <taxon>Arthropoda</taxon>
        <taxon>Hexapoda</taxon>
        <taxon>Insecta</taxon>
        <taxon>Pterygota</taxon>
        <taxon>Neoptera</taxon>
        <taxon>Endopterygota</taxon>
        <taxon>Lepidoptera</taxon>
        <taxon>Glossata</taxon>
        <taxon>Ditrysia</taxon>
        <taxon>Tineoidea</taxon>
        <taxon>Psychidae</taxon>
        <taxon>Oiketicinae</taxon>
        <taxon>Eumeta</taxon>
    </lineage>
</organism>